<protein>
    <submittedName>
        <fullName evidence="5">ABC transporter ATP-binding protein</fullName>
    </submittedName>
</protein>
<dbReference type="Proteomes" id="UP001183535">
    <property type="component" value="Unassembled WGS sequence"/>
</dbReference>
<dbReference type="AlphaFoldDB" id="A0ABD5EWN2"/>
<dbReference type="SUPFAM" id="SSF52540">
    <property type="entry name" value="P-loop containing nucleoside triphosphate hydrolases"/>
    <property type="match status" value="1"/>
</dbReference>
<dbReference type="Pfam" id="PF00005">
    <property type="entry name" value="ABC_tran"/>
    <property type="match status" value="1"/>
</dbReference>
<keyword evidence="1" id="KW-0813">Transport</keyword>
<comment type="caution">
    <text evidence="5">The sequence shown here is derived from an EMBL/GenBank/DDBJ whole genome shotgun (WGS) entry which is preliminary data.</text>
</comment>
<evidence type="ECO:0000256" key="3">
    <source>
        <dbReference type="ARBA" id="ARBA00022840"/>
    </source>
</evidence>
<dbReference type="InterPro" id="IPR027417">
    <property type="entry name" value="P-loop_NTPase"/>
</dbReference>
<dbReference type="InterPro" id="IPR050166">
    <property type="entry name" value="ABC_transporter_ATP-bind"/>
</dbReference>
<dbReference type="PROSITE" id="PS50893">
    <property type="entry name" value="ABC_TRANSPORTER_2"/>
    <property type="match status" value="1"/>
</dbReference>
<proteinExistence type="predicted"/>
<organism evidence="5 6">
    <name type="scientific">Streptomyces doudnae</name>
    <dbReference type="NCBI Taxonomy" id="3075536"/>
    <lineage>
        <taxon>Bacteria</taxon>
        <taxon>Bacillati</taxon>
        <taxon>Actinomycetota</taxon>
        <taxon>Actinomycetes</taxon>
        <taxon>Kitasatosporales</taxon>
        <taxon>Streptomycetaceae</taxon>
        <taxon>Streptomyces</taxon>
    </lineage>
</organism>
<evidence type="ECO:0000313" key="6">
    <source>
        <dbReference type="Proteomes" id="UP001183535"/>
    </source>
</evidence>
<dbReference type="RefSeq" id="WP_093836154.1">
    <property type="nucleotide sequence ID" value="NZ_JAVRES010000019.1"/>
</dbReference>
<dbReference type="PANTHER" id="PTHR42788:SF13">
    <property type="entry name" value="ALIPHATIC SULFONATES IMPORT ATP-BINDING PROTEIN SSUB"/>
    <property type="match status" value="1"/>
</dbReference>
<dbReference type="SMART" id="SM00382">
    <property type="entry name" value="AAA"/>
    <property type="match status" value="1"/>
</dbReference>
<dbReference type="InterPro" id="IPR003439">
    <property type="entry name" value="ABC_transporter-like_ATP-bd"/>
</dbReference>
<dbReference type="CDD" id="cd03293">
    <property type="entry name" value="ABC_NrtD_SsuB_transporters"/>
    <property type="match status" value="1"/>
</dbReference>
<name>A0ABD5EWN2_9ACTN</name>
<evidence type="ECO:0000256" key="1">
    <source>
        <dbReference type="ARBA" id="ARBA00022448"/>
    </source>
</evidence>
<keyword evidence="3 5" id="KW-0067">ATP-binding</keyword>
<sequence>MPADLVGPRPAAHDGDDKITAQDLGYTYTTRAGAQVPALDGVDFTVRAGEFISVVGPSGCGKSTLLRVIAGLQDPTSGSVAIRREHPGRPLTAPVFQEYSVFPWRTVEANVRLGLDAVGTSKAEAAPRVTEWIRRVGLEGFEKSYPSGLSGGMKQRVALARAFITEPEILLMDEPFAALDAQRRKIMQEQLLEIVKGKSNTVFFVTHNLDEAILLSDRIILMTSRPGRIKRVYDVPFPRPRSPELRADARFAVLEDEIWRDLRSEVEMEPHTALAPAATAAAGTARRASR</sequence>
<keyword evidence="2" id="KW-0547">Nucleotide-binding</keyword>
<gene>
    <name evidence="5" type="ORF">RM877_28605</name>
</gene>
<accession>A0ABD5EWN2</accession>
<dbReference type="InterPro" id="IPR003593">
    <property type="entry name" value="AAA+_ATPase"/>
</dbReference>
<keyword evidence="6" id="KW-1185">Reference proteome</keyword>
<reference evidence="6" key="1">
    <citation type="submission" date="2023-07" db="EMBL/GenBank/DDBJ databases">
        <title>30 novel species of actinomycetes from the DSMZ collection.</title>
        <authorList>
            <person name="Nouioui I."/>
        </authorList>
    </citation>
    <scope>NUCLEOTIDE SEQUENCE [LARGE SCALE GENOMIC DNA]</scope>
    <source>
        <strain evidence="6">DSM 41981</strain>
    </source>
</reference>
<evidence type="ECO:0000313" key="5">
    <source>
        <dbReference type="EMBL" id="MDT0438648.1"/>
    </source>
</evidence>
<dbReference type="PANTHER" id="PTHR42788">
    <property type="entry name" value="TAURINE IMPORT ATP-BINDING PROTEIN-RELATED"/>
    <property type="match status" value="1"/>
</dbReference>
<feature type="domain" description="ABC transporter" evidence="4">
    <location>
        <begin position="19"/>
        <end position="249"/>
    </location>
</feature>
<evidence type="ECO:0000259" key="4">
    <source>
        <dbReference type="PROSITE" id="PS50893"/>
    </source>
</evidence>
<dbReference type="EMBL" id="JAVRES010000019">
    <property type="protein sequence ID" value="MDT0438648.1"/>
    <property type="molecule type" value="Genomic_DNA"/>
</dbReference>
<dbReference type="GO" id="GO:0005524">
    <property type="term" value="F:ATP binding"/>
    <property type="evidence" value="ECO:0007669"/>
    <property type="project" value="UniProtKB-KW"/>
</dbReference>
<evidence type="ECO:0000256" key="2">
    <source>
        <dbReference type="ARBA" id="ARBA00022741"/>
    </source>
</evidence>
<dbReference type="Gene3D" id="3.40.50.300">
    <property type="entry name" value="P-loop containing nucleotide triphosphate hydrolases"/>
    <property type="match status" value="1"/>
</dbReference>
<dbReference type="PROSITE" id="PS00211">
    <property type="entry name" value="ABC_TRANSPORTER_1"/>
    <property type="match status" value="1"/>
</dbReference>
<dbReference type="InterPro" id="IPR017871">
    <property type="entry name" value="ABC_transporter-like_CS"/>
</dbReference>